<dbReference type="Proteomes" id="UP000775213">
    <property type="component" value="Unassembled WGS sequence"/>
</dbReference>
<accession>A0AAV7GP23</accession>
<gene>
    <name evidence="2" type="ORF">IEQ34_012763</name>
</gene>
<evidence type="ECO:0000313" key="3">
    <source>
        <dbReference type="Proteomes" id="UP000775213"/>
    </source>
</evidence>
<dbReference type="AlphaFoldDB" id="A0AAV7GP23"/>
<keyword evidence="1" id="KW-0812">Transmembrane</keyword>
<protein>
    <submittedName>
        <fullName evidence="2">Uncharacterized protein</fullName>
    </submittedName>
</protein>
<dbReference type="EMBL" id="JAGFBR010000012">
    <property type="protein sequence ID" value="KAH0457448.1"/>
    <property type="molecule type" value="Genomic_DNA"/>
</dbReference>
<keyword evidence="1" id="KW-0472">Membrane</keyword>
<keyword evidence="1" id="KW-1133">Transmembrane helix</keyword>
<sequence>MGICSFQLVRNICVNPEVRYLSSTVVLSVLVIPSSFIRLTVVPRSVVDQSSVVIPSFAIDLFSSASEGYIASGSTSSRVE</sequence>
<evidence type="ECO:0000313" key="2">
    <source>
        <dbReference type="EMBL" id="KAH0457448.1"/>
    </source>
</evidence>
<keyword evidence="3" id="KW-1185">Reference proteome</keyword>
<proteinExistence type="predicted"/>
<name>A0AAV7GP23_DENCH</name>
<evidence type="ECO:0000256" key="1">
    <source>
        <dbReference type="SAM" id="Phobius"/>
    </source>
</evidence>
<organism evidence="2 3">
    <name type="scientific">Dendrobium chrysotoxum</name>
    <name type="common">Orchid</name>
    <dbReference type="NCBI Taxonomy" id="161865"/>
    <lineage>
        <taxon>Eukaryota</taxon>
        <taxon>Viridiplantae</taxon>
        <taxon>Streptophyta</taxon>
        <taxon>Embryophyta</taxon>
        <taxon>Tracheophyta</taxon>
        <taxon>Spermatophyta</taxon>
        <taxon>Magnoliopsida</taxon>
        <taxon>Liliopsida</taxon>
        <taxon>Asparagales</taxon>
        <taxon>Orchidaceae</taxon>
        <taxon>Epidendroideae</taxon>
        <taxon>Malaxideae</taxon>
        <taxon>Dendrobiinae</taxon>
        <taxon>Dendrobium</taxon>
    </lineage>
</organism>
<feature type="transmembrane region" description="Helical" evidence="1">
    <location>
        <begin position="20"/>
        <end position="41"/>
    </location>
</feature>
<comment type="caution">
    <text evidence="2">The sequence shown here is derived from an EMBL/GenBank/DDBJ whole genome shotgun (WGS) entry which is preliminary data.</text>
</comment>
<reference evidence="2 3" key="1">
    <citation type="journal article" date="2021" name="Hortic Res">
        <title>Chromosome-scale assembly of the Dendrobium chrysotoxum genome enhances the understanding of orchid evolution.</title>
        <authorList>
            <person name="Zhang Y."/>
            <person name="Zhang G.Q."/>
            <person name="Zhang D."/>
            <person name="Liu X.D."/>
            <person name="Xu X.Y."/>
            <person name="Sun W.H."/>
            <person name="Yu X."/>
            <person name="Zhu X."/>
            <person name="Wang Z.W."/>
            <person name="Zhao X."/>
            <person name="Zhong W.Y."/>
            <person name="Chen H."/>
            <person name="Yin W.L."/>
            <person name="Huang T."/>
            <person name="Niu S.C."/>
            <person name="Liu Z.J."/>
        </authorList>
    </citation>
    <scope>NUCLEOTIDE SEQUENCE [LARGE SCALE GENOMIC DNA]</scope>
    <source>
        <strain evidence="2">Lindl</strain>
    </source>
</reference>